<sequence>MLKSLLLQKIFRYAVDDIDLFDITLSVKFGENEANYRLTEDGYFEAGVEKPQECNQFLVFPKVTQPPQTADSESQTDPLVPIQKARLAEKLRQSEFKKIESQAKKMRFDINEEIEIFEIDQDDEDANKEVEVKTEPKNDTMSMPTTPDHKEIVHGKQASRKCPFGDHGSKRGGRTKVVCGFCLTPVCHQHVYEVCPSCIDDKKPPGKIRPLTSPVKERLPIKDTNSPQVSQFLQAPVRQPPPLILMQSQFPNVTALNFQSQHPRSSFILPKKSDGKCPIRKIN</sequence>
<dbReference type="Proteomes" id="UP000001307">
    <property type="component" value="Unassembled WGS sequence"/>
</dbReference>
<reference evidence="2" key="1">
    <citation type="journal article" date="2010" name="Science">
        <title>Plasticity of animal genome architecture unmasked by rapid evolution of a pelagic tunicate.</title>
        <authorList>
            <person name="Denoeud F."/>
            <person name="Henriet S."/>
            <person name="Mungpakdee S."/>
            <person name="Aury J.M."/>
            <person name="Da Silva C."/>
            <person name="Brinkmann H."/>
            <person name="Mikhaleva J."/>
            <person name="Olsen L.C."/>
            <person name="Jubin C."/>
            <person name="Canestro C."/>
            <person name="Bouquet J.M."/>
            <person name="Danks G."/>
            <person name="Poulain J."/>
            <person name="Campsteijn C."/>
            <person name="Adamski M."/>
            <person name="Cross I."/>
            <person name="Yadetie F."/>
            <person name="Muffato M."/>
            <person name="Louis A."/>
            <person name="Butcher S."/>
            <person name="Tsagkogeorga G."/>
            <person name="Konrad A."/>
            <person name="Singh S."/>
            <person name="Jensen M.F."/>
            <person name="Cong E.H."/>
            <person name="Eikeseth-Otteraa H."/>
            <person name="Noel B."/>
            <person name="Anthouard V."/>
            <person name="Porcel B.M."/>
            <person name="Kachouri-Lafond R."/>
            <person name="Nishino A."/>
            <person name="Ugolini M."/>
            <person name="Chourrout P."/>
            <person name="Nishida H."/>
            <person name="Aasland R."/>
            <person name="Huzurbazar S."/>
            <person name="Westhof E."/>
            <person name="Delsuc F."/>
            <person name="Lehrach H."/>
            <person name="Reinhardt R."/>
            <person name="Weissenbach J."/>
            <person name="Roy S.W."/>
            <person name="Artiguenave F."/>
            <person name="Postlethwait J.H."/>
            <person name="Manak J.R."/>
            <person name="Thompson E.M."/>
            <person name="Jaillon O."/>
            <person name="Du Pasquier L."/>
            <person name="Boudinot P."/>
            <person name="Liberles D.A."/>
            <person name="Volff J.N."/>
            <person name="Philippe H."/>
            <person name="Lenhard B."/>
            <person name="Roest Crollius H."/>
            <person name="Wincker P."/>
            <person name="Chourrout D."/>
        </authorList>
    </citation>
    <scope>NUCLEOTIDE SEQUENCE [LARGE SCALE GENOMIC DNA]</scope>
</reference>
<dbReference type="AlphaFoldDB" id="E4XXB0"/>
<evidence type="ECO:0000313" key="3">
    <source>
        <dbReference type="Proteomes" id="UP000001307"/>
    </source>
</evidence>
<name>E4XXB0_OIKDI</name>
<evidence type="ECO:0000256" key="1">
    <source>
        <dbReference type="SAM" id="MobiDB-lite"/>
    </source>
</evidence>
<keyword evidence="3" id="KW-1185">Reference proteome</keyword>
<dbReference type="EMBL" id="FN653273">
    <property type="protein sequence ID" value="CBY14304.1"/>
    <property type="molecule type" value="Genomic_DNA"/>
</dbReference>
<proteinExistence type="predicted"/>
<dbReference type="OrthoDB" id="10558161at2759"/>
<gene>
    <name evidence="2" type="ORF">GSOID_T00007292001</name>
</gene>
<organism evidence="2">
    <name type="scientific">Oikopleura dioica</name>
    <name type="common">Tunicate</name>
    <dbReference type="NCBI Taxonomy" id="34765"/>
    <lineage>
        <taxon>Eukaryota</taxon>
        <taxon>Metazoa</taxon>
        <taxon>Chordata</taxon>
        <taxon>Tunicata</taxon>
        <taxon>Appendicularia</taxon>
        <taxon>Copelata</taxon>
        <taxon>Oikopleuridae</taxon>
        <taxon>Oikopleura</taxon>
    </lineage>
</organism>
<protein>
    <submittedName>
        <fullName evidence="2">Uncharacterized protein</fullName>
    </submittedName>
</protein>
<accession>E4XXB0</accession>
<feature type="region of interest" description="Disordered" evidence="1">
    <location>
        <begin position="132"/>
        <end position="169"/>
    </location>
</feature>
<dbReference type="InParanoid" id="E4XXB0"/>
<evidence type="ECO:0000313" key="2">
    <source>
        <dbReference type="EMBL" id="CBY14304.1"/>
    </source>
</evidence>